<evidence type="ECO:0000313" key="3">
    <source>
        <dbReference type="Proteomes" id="UP000318122"/>
    </source>
</evidence>
<name>A0A4Y5TXT9_9CAUD</name>
<evidence type="ECO:0000313" key="2">
    <source>
        <dbReference type="EMBL" id="QDB73855.1"/>
    </source>
</evidence>
<sequence>MPSKLDDRVKKVIDLLNSMTGSKYKASTKSHAGNISGRLNDGHSVDDLMAVVRFKVGEWLHDPKMAQYLRPETLFQAGKFNGYLTAAKATQGPLAGLSAISRKNAQNLAGDW</sequence>
<dbReference type="NCBIfam" id="TIGR02220">
    <property type="entry name" value="phg_TIGR02220"/>
    <property type="match status" value="1"/>
</dbReference>
<dbReference type="EMBL" id="MK804891">
    <property type="protein sequence ID" value="QDB73855.1"/>
    <property type="molecule type" value="Genomic_DNA"/>
</dbReference>
<protein>
    <submittedName>
        <fullName evidence="2">Putative DnaA recombination protein</fullName>
    </submittedName>
</protein>
<accession>A0A4Y5TXT9</accession>
<keyword evidence="3" id="KW-1185">Reference proteome</keyword>
<dbReference type="Proteomes" id="UP000318122">
    <property type="component" value="Segment"/>
</dbReference>
<gene>
    <name evidence="2" type="ORF">2D05_024</name>
</gene>
<dbReference type="Pfam" id="PF09524">
    <property type="entry name" value="Phg_2220_C"/>
    <property type="match status" value="1"/>
</dbReference>
<proteinExistence type="predicted"/>
<evidence type="ECO:0000259" key="1">
    <source>
        <dbReference type="Pfam" id="PF09524"/>
    </source>
</evidence>
<dbReference type="InterPro" id="IPR011741">
    <property type="entry name" value="Phg_2220_C"/>
</dbReference>
<reference evidence="2 3" key="1">
    <citation type="submission" date="2019-04" db="EMBL/GenBank/DDBJ databases">
        <title>Nine Novel Phages from a Plateau Lake in Southwest China Provide Insights into Aeromonas Phage Diversity.</title>
        <authorList>
            <person name="Xiao W."/>
        </authorList>
    </citation>
    <scope>NUCLEOTIDE SEQUENCE [LARGE SCALE GENOMIC DNA]</scope>
</reference>
<organism evidence="2 3">
    <name type="scientific">Aeromonas phage 2_D05</name>
    <dbReference type="NCBI Taxonomy" id="2588098"/>
    <lineage>
        <taxon>Viruses</taxon>
        <taxon>Duplodnaviria</taxon>
        <taxon>Heunggongvirae</taxon>
        <taxon>Uroviricota</taxon>
        <taxon>Caudoviricetes</taxon>
        <taxon>Kunmingvirus</taxon>
        <taxon>Kunmingvirus kv2D05</taxon>
    </lineage>
</organism>
<feature type="domain" description="Phage conserved hypothetical protein C-terminal" evidence="1">
    <location>
        <begin position="12"/>
        <end position="84"/>
    </location>
</feature>